<reference evidence="1" key="1">
    <citation type="submission" date="2019-08" db="EMBL/GenBank/DDBJ databases">
        <authorList>
            <person name="Kucharzyk K."/>
            <person name="Murdoch R.W."/>
            <person name="Higgins S."/>
            <person name="Loffler F."/>
        </authorList>
    </citation>
    <scope>NUCLEOTIDE SEQUENCE</scope>
</reference>
<dbReference type="AlphaFoldDB" id="A0A645IY33"/>
<organism evidence="1">
    <name type="scientific">bioreactor metagenome</name>
    <dbReference type="NCBI Taxonomy" id="1076179"/>
    <lineage>
        <taxon>unclassified sequences</taxon>
        <taxon>metagenomes</taxon>
        <taxon>ecological metagenomes</taxon>
    </lineage>
</organism>
<name>A0A645IY33_9ZZZZ</name>
<proteinExistence type="predicted"/>
<protein>
    <submittedName>
        <fullName evidence="1">Uncharacterized protein</fullName>
    </submittedName>
</protein>
<gene>
    <name evidence="1" type="ORF">SDC9_203743</name>
</gene>
<evidence type="ECO:0000313" key="1">
    <source>
        <dbReference type="EMBL" id="MPN56057.1"/>
    </source>
</evidence>
<sequence>MIVLQDGVVVASGSFEEAAAIAYEDGELRRILPALWQVKLNLEKRDGIHLGMWRKTSDAISELKEKYGRA</sequence>
<accession>A0A645IY33</accession>
<comment type="caution">
    <text evidence="1">The sequence shown here is derived from an EMBL/GenBank/DDBJ whole genome shotgun (WGS) entry which is preliminary data.</text>
</comment>
<dbReference type="EMBL" id="VSSQ01125987">
    <property type="protein sequence ID" value="MPN56057.1"/>
    <property type="molecule type" value="Genomic_DNA"/>
</dbReference>